<protein>
    <submittedName>
        <fullName evidence="5">Gas vesicle synthesis protein</fullName>
    </submittedName>
</protein>
<comment type="similarity">
    <text evidence="3">Belongs to the gas vesicle GvpA family.</text>
</comment>
<evidence type="ECO:0000256" key="3">
    <source>
        <dbReference type="ARBA" id="ARBA00035646"/>
    </source>
</evidence>
<feature type="compositionally biased region" description="Basic residues" evidence="4">
    <location>
        <begin position="1"/>
        <end position="13"/>
    </location>
</feature>
<evidence type="ECO:0000313" key="5">
    <source>
        <dbReference type="EMBL" id="EFL35697.1"/>
    </source>
</evidence>
<evidence type="ECO:0000313" key="6">
    <source>
        <dbReference type="Proteomes" id="UP000004184"/>
    </source>
</evidence>
<organism evidence="5 6">
    <name type="scientific">Streptomyces viridochromogenes (strain DSM 40736 / JCM 4977 / BCRC 1201 / Tue 494)</name>
    <dbReference type="NCBI Taxonomy" id="591159"/>
    <lineage>
        <taxon>Bacteria</taxon>
        <taxon>Bacillati</taxon>
        <taxon>Actinomycetota</taxon>
        <taxon>Actinomycetes</taxon>
        <taxon>Kitasatosporales</taxon>
        <taxon>Streptomycetaceae</taxon>
        <taxon>Streptomyces</taxon>
    </lineage>
</organism>
<sequence length="187" mass="20184">MGRRAAAGRRRGAVLRPGPRPAGPRRPGTGPAGGPDRRGRVRPPRGRTAGPTRRDHRPETSPPTMTHPAPSAAGGLNRASRLPSPYDHPSGAQSANLADILERVLDKGVVIAGDIRINLLDIELLTIKLRLLVASVDKAKEMGIDWWEHDPSLSSRAGRSERSLADENERLRAEIAALKAADRRPEP</sequence>
<dbReference type="Proteomes" id="UP000004184">
    <property type="component" value="Unassembled WGS sequence"/>
</dbReference>
<dbReference type="HOGENOM" id="CLU_1446946_0_0_11"/>
<accession>D9X1N8</accession>
<keyword evidence="1" id="KW-0304">Gas vesicle</keyword>
<reference evidence="6" key="1">
    <citation type="submission" date="2009-02" db="EMBL/GenBank/DDBJ databases">
        <title>Annotation of Streptomyces viridochromogenes strain DSM 40736.</title>
        <authorList>
            <consortium name="The Broad Institute Genome Sequencing Platform"/>
            <consortium name="Broad Institute Microbial Sequencing Center"/>
            <person name="Fischbach M."/>
            <person name="Godfrey P."/>
            <person name="Ward D."/>
            <person name="Young S."/>
            <person name="Zeng Q."/>
            <person name="Koehrsen M."/>
            <person name="Alvarado L."/>
            <person name="Berlin A.M."/>
            <person name="Bochicchio J."/>
            <person name="Borenstein D."/>
            <person name="Chapman S.B."/>
            <person name="Chen Z."/>
            <person name="Engels R."/>
            <person name="Freedman E."/>
            <person name="Gellesch M."/>
            <person name="Goldberg J."/>
            <person name="Griggs A."/>
            <person name="Gujja S."/>
            <person name="Heilman E.R."/>
            <person name="Heiman D.I."/>
            <person name="Hepburn T.A."/>
            <person name="Howarth C."/>
            <person name="Jen D."/>
            <person name="Larson L."/>
            <person name="Lewis B."/>
            <person name="Mehta T."/>
            <person name="Park D."/>
            <person name="Pearson M."/>
            <person name="Richards J."/>
            <person name="Roberts A."/>
            <person name="Saif S."/>
            <person name="Shea T.D."/>
            <person name="Shenoy N."/>
            <person name="Sisk P."/>
            <person name="Stolte C."/>
            <person name="Sykes S.N."/>
            <person name="Thomson T."/>
            <person name="Walk T."/>
            <person name="White J."/>
            <person name="Yandava C."/>
            <person name="Straight P."/>
            <person name="Clardy J."/>
            <person name="Hung D."/>
            <person name="Kolter R."/>
            <person name="Mekalanos J."/>
            <person name="Walker S."/>
            <person name="Walsh C.T."/>
            <person name="Wieland-Brown L.C."/>
            <person name="Haas B."/>
            <person name="Nusbaum C."/>
            <person name="Birren B."/>
        </authorList>
    </citation>
    <scope>NUCLEOTIDE SEQUENCE [LARGE SCALE GENOMIC DNA]</scope>
    <source>
        <strain evidence="6">DSM 40736 / JCM 4977 / BCRC 1201 / Tue 494</strain>
    </source>
</reference>
<comment type="subcellular location">
    <subcellularLocation>
        <location evidence="2">Gas vesicle</location>
    </subcellularLocation>
</comment>
<dbReference type="GO" id="GO:0031411">
    <property type="term" value="C:gas vesicle"/>
    <property type="evidence" value="ECO:0007669"/>
    <property type="project" value="UniProtKB-SubCell"/>
</dbReference>
<evidence type="ECO:0000256" key="1">
    <source>
        <dbReference type="ARBA" id="ARBA00022987"/>
    </source>
</evidence>
<dbReference type="InterPro" id="IPR018493">
    <property type="entry name" value="GvpA-like_CS"/>
</dbReference>
<dbReference type="STRING" id="591159.SSQG_06215"/>
<keyword evidence="6" id="KW-1185">Reference proteome</keyword>
<dbReference type="Pfam" id="PF00741">
    <property type="entry name" value="Gas_vesicle"/>
    <property type="match status" value="1"/>
</dbReference>
<proteinExistence type="inferred from homology"/>
<dbReference type="GO" id="GO:0005198">
    <property type="term" value="F:structural molecule activity"/>
    <property type="evidence" value="ECO:0007669"/>
    <property type="project" value="InterPro"/>
</dbReference>
<dbReference type="PROSITE" id="PS00234">
    <property type="entry name" value="GAS_VESICLE_A_1"/>
    <property type="match status" value="1"/>
</dbReference>
<dbReference type="InterPro" id="IPR050530">
    <property type="entry name" value="GvpA"/>
</dbReference>
<feature type="region of interest" description="Disordered" evidence="4">
    <location>
        <begin position="1"/>
        <end position="90"/>
    </location>
</feature>
<evidence type="ECO:0000256" key="2">
    <source>
        <dbReference type="ARBA" id="ARBA00035108"/>
    </source>
</evidence>
<dbReference type="eggNOG" id="ENOG503303G">
    <property type="taxonomic scope" value="Bacteria"/>
</dbReference>
<dbReference type="AlphaFoldDB" id="D9X1N8"/>
<dbReference type="PANTHER" id="PTHR35344:SF4">
    <property type="entry name" value="GAS VESICLE PROTEIN A1"/>
    <property type="match status" value="1"/>
</dbReference>
<dbReference type="InterPro" id="IPR000638">
    <property type="entry name" value="Gas-vesicle_GvpA-like"/>
</dbReference>
<evidence type="ECO:0000256" key="4">
    <source>
        <dbReference type="SAM" id="MobiDB-lite"/>
    </source>
</evidence>
<dbReference type="EMBL" id="GG657757">
    <property type="protein sequence ID" value="EFL35697.1"/>
    <property type="molecule type" value="Genomic_DNA"/>
</dbReference>
<gene>
    <name evidence="5" type="ORF">SSQG_06215</name>
</gene>
<name>D9X1N8_STRVT</name>
<dbReference type="PANTHER" id="PTHR35344">
    <property type="entry name" value="GAS VESICLE STRUCTURAL PROTEIN 2-RELATED"/>
    <property type="match status" value="1"/>
</dbReference>
<dbReference type="GO" id="GO:0012506">
    <property type="term" value="C:vesicle membrane"/>
    <property type="evidence" value="ECO:0007669"/>
    <property type="project" value="InterPro"/>
</dbReference>